<protein>
    <submittedName>
        <fullName evidence="3">Aminotransferase class V-fold PLP-dependent enzyme</fullName>
    </submittedName>
</protein>
<keyword evidence="3" id="KW-0808">Transferase</keyword>
<dbReference type="Pfam" id="PF00266">
    <property type="entry name" value="Aminotran_5"/>
    <property type="match status" value="1"/>
</dbReference>
<accession>A0A5B0SPB1</accession>
<dbReference type="InterPro" id="IPR000192">
    <property type="entry name" value="Aminotrans_V_dom"/>
</dbReference>
<evidence type="ECO:0000256" key="1">
    <source>
        <dbReference type="ARBA" id="ARBA00022898"/>
    </source>
</evidence>
<feature type="domain" description="Aminotransferase class V" evidence="2">
    <location>
        <begin position="1"/>
        <end position="76"/>
    </location>
</feature>
<gene>
    <name evidence="3" type="ORF">D3H66_26395</name>
</gene>
<reference evidence="3 4" key="1">
    <citation type="submission" date="2019-08" db="EMBL/GenBank/DDBJ databases">
        <title>Draft genome sequence of Citrobacter portucalensis strain isolated from green turtle.</title>
        <authorList>
            <person name="Fernandes M.R."/>
            <person name="Sellera F.P."/>
            <person name="Goldeberg D.W."/>
            <person name="Costa D.C."/>
            <person name="Lincopan N."/>
        </authorList>
    </citation>
    <scope>NUCLEOTIDE SEQUENCE [LARGE SCALE GENOMIC DNA]</scope>
    <source>
        <strain evidence="3 4">TV06</strain>
    </source>
</reference>
<organism evidence="3 4">
    <name type="scientific">Citrobacter portucalensis</name>
    <dbReference type="NCBI Taxonomy" id="1639133"/>
    <lineage>
        <taxon>Bacteria</taxon>
        <taxon>Pseudomonadati</taxon>
        <taxon>Pseudomonadota</taxon>
        <taxon>Gammaproteobacteria</taxon>
        <taxon>Enterobacterales</taxon>
        <taxon>Enterobacteriaceae</taxon>
        <taxon>Citrobacter</taxon>
        <taxon>Citrobacter freundii complex</taxon>
    </lineage>
</organism>
<evidence type="ECO:0000259" key="2">
    <source>
        <dbReference type="Pfam" id="PF00266"/>
    </source>
</evidence>
<dbReference type="RefSeq" id="WP_149608419.1">
    <property type="nucleotide sequence ID" value="NZ_VTZD01000164.1"/>
</dbReference>
<dbReference type="SUPFAM" id="SSF53383">
    <property type="entry name" value="PLP-dependent transferases"/>
    <property type="match status" value="1"/>
</dbReference>
<keyword evidence="1" id="KW-0663">Pyridoxal phosphate</keyword>
<evidence type="ECO:0000313" key="3">
    <source>
        <dbReference type="EMBL" id="KAA1139637.1"/>
    </source>
</evidence>
<feature type="non-terminal residue" evidence="3">
    <location>
        <position position="1"/>
    </location>
</feature>
<dbReference type="InterPro" id="IPR015421">
    <property type="entry name" value="PyrdxlP-dep_Trfase_major"/>
</dbReference>
<dbReference type="InterPro" id="IPR015424">
    <property type="entry name" value="PyrdxlP-dep_Trfase"/>
</dbReference>
<dbReference type="AlphaFoldDB" id="A0A5B0SPB1"/>
<dbReference type="EMBL" id="VTZD01000164">
    <property type="protein sequence ID" value="KAA1139637.1"/>
    <property type="molecule type" value="Genomic_DNA"/>
</dbReference>
<feature type="non-terminal residue" evidence="3">
    <location>
        <position position="80"/>
    </location>
</feature>
<dbReference type="Proteomes" id="UP000323297">
    <property type="component" value="Unassembled WGS sequence"/>
</dbReference>
<proteinExistence type="predicted"/>
<sequence length="80" mass="8858">HYPADVPQLDIDVYSLSGRKLYGPTGIGGRDGTRERWEAMSPWLGGGKNISEVSFDGFTTQPSPWKLEAATPNYISYTHL</sequence>
<keyword evidence="3" id="KW-0032">Aminotransferase</keyword>
<comment type="caution">
    <text evidence="3">The sequence shown here is derived from an EMBL/GenBank/DDBJ whole genome shotgun (WGS) entry which is preliminary data.</text>
</comment>
<evidence type="ECO:0000313" key="4">
    <source>
        <dbReference type="Proteomes" id="UP000323297"/>
    </source>
</evidence>
<name>A0A5B0SPB1_9ENTR</name>
<dbReference type="Gene3D" id="3.40.640.10">
    <property type="entry name" value="Type I PLP-dependent aspartate aminotransferase-like (Major domain)"/>
    <property type="match status" value="1"/>
</dbReference>
<dbReference type="GO" id="GO:0008483">
    <property type="term" value="F:transaminase activity"/>
    <property type="evidence" value="ECO:0007669"/>
    <property type="project" value="UniProtKB-KW"/>
</dbReference>